<evidence type="ECO:0000256" key="3">
    <source>
        <dbReference type="ARBA" id="ARBA00022840"/>
    </source>
</evidence>
<dbReference type="GO" id="GO:0140662">
    <property type="term" value="F:ATP-dependent protein folding chaperone"/>
    <property type="evidence" value="ECO:0007669"/>
    <property type="project" value="InterPro"/>
</dbReference>
<accession>A0A8S1QT05</accession>
<dbReference type="PROSITE" id="PS01036">
    <property type="entry name" value="HSP70_3"/>
    <property type="match status" value="1"/>
</dbReference>
<keyword evidence="6" id="KW-1185">Reference proteome</keyword>
<evidence type="ECO:0000256" key="2">
    <source>
        <dbReference type="ARBA" id="ARBA00022741"/>
    </source>
</evidence>
<dbReference type="Pfam" id="PF00012">
    <property type="entry name" value="HSP70"/>
    <property type="match status" value="1"/>
</dbReference>
<evidence type="ECO:0000313" key="6">
    <source>
        <dbReference type="Proteomes" id="UP000692954"/>
    </source>
</evidence>
<dbReference type="InterPro" id="IPR018181">
    <property type="entry name" value="Heat_shock_70_CS"/>
</dbReference>
<keyword evidence="2 4" id="KW-0547">Nucleotide-binding</keyword>
<evidence type="ECO:0000256" key="4">
    <source>
        <dbReference type="RuleBase" id="RU003322"/>
    </source>
</evidence>
<evidence type="ECO:0000313" key="5">
    <source>
        <dbReference type="EMBL" id="CAD8117964.1"/>
    </source>
</evidence>
<comment type="caution">
    <text evidence="5">The sequence shown here is derived from an EMBL/GenBank/DDBJ whole genome shotgun (WGS) entry which is preliminary data.</text>
</comment>
<organism evidence="5 6">
    <name type="scientific">Paramecium sonneborni</name>
    <dbReference type="NCBI Taxonomy" id="65129"/>
    <lineage>
        <taxon>Eukaryota</taxon>
        <taxon>Sar</taxon>
        <taxon>Alveolata</taxon>
        <taxon>Ciliophora</taxon>
        <taxon>Intramacronucleata</taxon>
        <taxon>Oligohymenophorea</taxon>
        <taxon>Peniculida</taxon>
        <taxon>Parameciidae</taxon>
        <taxon>Paramecium</taxon>
    </lineage>
</organism>
<protein>
    <recommendedName>
        <fullName evidence="7">Heat shock protein 70</fullName>
    </recommendedName>
</protein>
<evidence type="ECO:0008006" key="7">
    <source>
        <dbReference type="Google" id="ProtNLM"/>
    </source>
</evidence>
<comment type="similarity">
    <text evidence="1 4">Belongs to the heat shock protein 70 family.</text>
</comment>
<dbReference type="PANTHER" id="PTHR19375">
    <property type="entry name" value="HEAT SHOCK PROTEIN 70KDA"/>
    <property type="match status" value="1"/>
</dbReference>
<dbReference type="GO" id="GO:0005524">
    <property type="term" value="F:ATP binding"/>
    <property type="evidence" value="ECO:0007669"/>
    <property type="project" value="UniProtKB-KW"/>
</dbReference>
<dbReference type="InterPro" id="IPR013126">
    <property type="entry name" value="Hsp_70_fam"/>
</dbReference>
<dbReference type="Proteomes" id="UP000692954">
    <property type="component" value="Unassembled WGS sequence"/>
</dbReference>
<keyword evidence="3 4" id="KW-0067">ATP-binding</keyword>
<evidence type="ECO:0000256" key="1">
    <source>
        <dbReference type="ARBA" id="ARBA00007381"/>
    </source>
</evidence>
<dbReference type="FunFam" id="3.30.30.30:FF:000001">
    <property type="entry name" value="heat shock 70 kDa protein-like"/>
    <property type="match status" value="1"/>
</dbReference>
<proteinExistence type="inferred from homology"/>
<reference evidence="5" key="1">
    <citation type="submission" date="2021-01" db="EMBL/GenBank/DDBJ databases">
        <authorList>
            <consortium name="Genoscope - CEA"/>
            <person name="William W."/>
        </authorList>
    </citation>
    <scope>NUCLEOTIDE SEQUENCE</scope>
</reference>
<dbReference type="OrthoDB" id="304819at2759"/>
<dbReference type="CDD" id="cd24028">
    <property type="entry name" value="ASKHA_NBD_HSP70_HSPA1-like"/>
    <property type="match status" value="1"/>
</dbReference>
<dbReference type="AlphaFoldDB" id="A0A8S1QT05"/>
<dbReference type="EMBL" id="CAJJDN010000115">
    <property type="protein sequence ID" value="CAD8117964.1"/>
    <property type="molecule type" value="Genomic_DNA"/>
</dbReference>
<sequence length="605" mass="69948">MKKQNEIAIGIDLGVSYSRVGVMIKDQFQVVSNEFGNKQTPSYVAFTDQERLIGEAAQNQQAKNPTNTIFNVMKLIGRKFSDKIVQQEIQKLPFKIEADKYDRPVIVVNFRQKILKLHAEEVCSMILSKMKNIAENHLGIKISQAVLITSCNLNFFSKRAIEDAGLISGLKILRIMIGSTSSYFTYGMKLLNGNRRIALIMNIGGGSITVSVGEIENQVIEIKSISGDDNFGGEDFDHILVNYCCEIFQEKYGIDLKQDARAMRRLKMQCQKTKETLSTVNQTTIEIEYITKELDFILQINRKIFENLCQSLFHKCLYHIESVLKEASLTKFSIDQVILTGGSSRIPKIQDLLMEYFNGKQLYHSIDKDEAAIYGATFMAALLKGQSQICKKWLLLDIIPYNLGIGINDYCESFIINKNTNLPCKLSQRLKFNQENLKTLTIFLYQGEQLKQKENCRKLGYIQIHRNNNHDLQSEIIIYPGIDENNQFVISAEDAISQQKLDVSVQYEQQILLDEEIQRLIEESETLQNNDVKVKMKIEAKNKFETIIYHYKRILMDEFDRQEKWLESHQDEDSNIYNKKIEEIQQKFEPFAQSMNKEYTKQQYD</sequence>
<gene>
    <name evidence="5" type="ORF">PSON_ATCC_30995.1.T1150152</name>
</gene>
<dbReference type="FunFam" id="3.90.640.10:FF:000010">
    <property type="entry name" value="heat shock 70 kDa protein 14"/>
    <property type="match status" value="1"/>
</dbReference>
<name>A0A8S1QT05_9CILI</name>